<dbReference type="Pfam" id="PF12274">
    <property type="entry name" value="DUF3615"/>
    <property type="match status" value="1"/>
</dbReference>
<organism evidence="3">
    <name type="scientific">Triticum aestivum</name>
    <name type="common">Wheat</name>
    <dbReference type="NCBI Taxonomy" id="4565"/>
    <lineage>
        <taxon>Eukaryota</taxon>
        <taxon>Viridiplantae</taxon>
        <taxon>Streptophyta</taxon>
        <taxon>Embryophyta</taxon>
        <taxon>Tracheophyta</taxon>
        <taxon>Spermatophyta</taxon>
        <taxon>Magnoliopsida</taxon>
        <taxon>Liliopsida</taxon>
        <taxon>Poales</taxon>
        <taxon>Poaceae</taxon>
        <taxon>BOP clade</taxon>
        <taxon>Pooideae</taxon>
        <taxon>Triticodae</taxon>
        <taxon>Triticeae</taxon>
        <taxon>Triticinae</taxon>
        <taxon>Triticum</taxon>
    </lineage>
</organism>
<keyword evidence="4" id="KW-1185">Reference proteome</keyword>
<protein>
    <recommendedName>
        <fullName evidence="2">DUF3615 domain-containing protein</fullName>
    </recommendedName>
</protein>
<reference evidence="3" key="1">
    <citation type="submission" date="2018-08" db="EMBL/GenBank/DDBJ databases">
        <authorList>
            <person name="Rossello M."/>
        </authorList>
    </citation>
    <scope>NUCLEOTIDE SEQUENCE [LARGE SCALE GENOMIC DNA]</scope>
    <source>
        <strain evidence="3">cv. Chinese Spring</strain>
    </source>
</reference>
<feature type="domain" description="DUF3615" evidence="2">
    <location>
        <begin position="122"/>
        <end position="248"/>
    </location>
</feature>
<evidence type="ECO:0000256" key="1">
    <source>
        <dbReference type="SAM" id="MobiDB-lite"/>
    </source>
</evidence>
<dbReference type="EnsemblPlants" id="TraesCS1D02G051600.1">
    <property type="protein sequence ID" value="TraesCS1D02G051600.1"/>
    <property type="gene ID" value="TraesCS1D02G051600"/>
</dbReference>
<dbReference type="OrthoDB" id="678896at2759"/>
<sequence length="272" mass="29971">MEAPSSSLSSRVAPAPSPLLPPVRYYMLDEHDEEEEEWLSRPTSPGGEPPGPCVGAGWLPPPMSPRTWKAAAAAAQQPEPPQDQEEDPESEPYPYDERTLYAPRLDPAARQHLQTSLATSAAEDALHHYNADAGNKVKLELTRATRYAGLLNSQGSYHHVNFFARAMNEDDASSSSEEEERFFFAELHDQNRRGPGGARIRTPTCLCSLDREGDDQVGGLAGNRFAEARPWLVPVDYCLACNDEMKHPKDGASYQAGHLYAATEETALRLII</sequence>
<dbReference type="PANTHER" id="PTHR34710:SF22">
    <property type="match status" value="1"/>
</dbReference>
<dbReference type="PANTHER" id="PTHR34710">
    <property type="entry name" value="OS03G0834100 PROTEIN"/>
    <property type="match status" value="1"/>
</dbReference>
<proteinExistence type="predicted"/>
<dbReference type="Gramene" id="TraesCS1D03G0113200.1">
    <property type="protein sequence ID" value="TraesCS1D03G0113200.1.CDS"/>
    <property type="gene ID" value="TraesCS1D03G0113200"/>
</dbReference>
<evidence type="ECO:0000313" key="3">
    <source>
        <dbReference type="EnsemblPlants" id="TraesCS1D02G051600.1"/>
    </source>
</evidence>
<reference evidence="3" key="2">
    <citation type="submission" date="2018-10" db="UniProtKB">
        <authorList>
            <consortium name="EnsemblPlants"/>
        </authorList>
    </citation>
    <scope>IDENTIFICATION</scope>
</reference>
<dbReference type="InterPro" id="IPR022059">
    <property type="entry name" value="DUF3615"/>
</dbReference>
<dbReference type="Proteomes" id="UP000019116">
    <property type="component" value="Chromosome 1D"/>
</dbReference>
<evidence type="ECO:0000313" key="4">
    <source>
        <dbReference type="Proteomes" id="UP000019116"/>
    </source>
</evidence>
<evidence type="ECO:0000259" key="2">
    <source>
        <dbReference type="Pfam" id="PF12274"/>
    </source>
</evidence>
<name>A0A3B5ZNK9_WHEAT</name>
<dbReference type="Gramene" id="TraesCS1D02G051600.1">
    <property type="protein sequence ID" value="TraesCS1D02G051600.1"/>
    <property type="gene ID" value="TraesCS1D02G051600"/>
</dbReference>
<dbReference type="OMA" id="KHYNGDA"/>
<feature type="compositionally biased region" description="Low complexity" evidence="1">
    <location>
        <begin position="1"/>
        <end position="14"/>
    </location>
</feature>
<dbReference type="AlphaFoldDB" id="A0A3B5ZNK9"/>
<accession>A0A3B5ZNK9</accession>
<feature type="region of interest" description="Disordered" evidence="1">
    <location>
        <begin position="1"/>
        <end position="96"/>
    </location>
</feature>